<name>A0ACC3DSX8_9PEZI</name>
<dbReference type="Proteomes" id="UP001186974">
    <property type="component" value="Unassembled WGS sequence"/>
</dbReference>
<protein>
    <submittedName>
        <fullName evidence="1">Uncharacterized protein</fullName>
    </submittedName>
</protein>
<reference evidence="1" key="1">
    <citation type="submission" date="2024-09" db="EMBL/GenBank/DDBJ databases">
        <title>Black Yeasts Isolated from many extreme environments.</title>
        <authorList>
            <person name="Coleine C."/>
            <person name="Stajich J.E."/>
            <person name="Selbmann L."/>
        </authorList>
    </citation>
    <scope>NUCLEOTIDE SEQUENCE</scope>
    <source>
        <strain evidence="1">CCFEE 5737</strain>
    </source>
</reference>
<organism evidence="1 2">
    <name type="scientific">Coniosporium uncinatum</name>
    <dbReference type="NCBI Taxonomy" id="93489"/>
    <lineage>
        <taxon>Eukaryota</taxon>
        <taxon>Fungi</taxon>
        <taxon>Dikarya</taxon>
        <taxon>Ascomycota</taxon>
        <taxon>Pezizomycotina</taxon>
        <taxon>Dothideomycetes</taxon>
        <taxon>Dothideomycetes incertae sedis</taxon>
        <taxon>Coniosporium</taxon>
    </lineage>
</organism>
<feature type="non-terminal residue" evidence="1">
    <location>
        <position position="1"/>
    </location>
</feature>
<proteinExistence type="predicted"/>
<gene>
    <name evidence="1" type="ORF">LTS18_003795</name>
</gene>
<evidence type="ECO:0000313" key="2">
    <source>
        <dbReference type="Proteomes" id="UP001186974"/>
    </source>
</evidence>
<sequence>SAIGADTLRAADTMLVCAWATMHLSSPTAREVSLKELLSRHADLLMQPNGLIDALAALNVPTAWISMAQALYSRAVLSDRIKEVHFLLSSGEYIQAHDVLIGVVGPKAVVERDLDALREVLGGFMESGREGAKAPYKSVPGWKTGGQVYFDYVHLLDLQKVGLAAAAAKDKDEVRTLLNRIGAALAAMKTAQNKKVGLAKGRKAGMAREDIVQRAGVWEMGRVVAEAVLRTEEAEAERREVLRLPLAEDVVMRVSTELAWGRFGEVMAQN</sequence>
<evidence type="ECO:0000313" key="1">
    <source>
        <dbReference type="EMBL" id="KAK3079829.1"/>
    </source>
</evidence>
<comment type="caution">
    <text evidence="1">The sequence shown here is derived from an EMBL/GenBank/DDBJ whole genome shotgun (WGS) entry which is preliminary data.</text>
</comment>
<keyword evidence="2" id="KW-1185">Reference proteome</keyword>
<accession>A0ACC3DSX8</accession>
<dbReference type="EMBL" id="JAWDJW010000897">
    <property type="protein sequence ID" value="KAK3079829.1"/>
    <property type="molecule type" value="Genomic_DNA"/>
</dbReference>